<protein>
    <recommendedName>
        <fullName evidence="5">PIN domain-containing protein</fullName>
    </recommendedName>
</protein>
<dbReference type="RefSeq" id="WP_114918701.1">
    <property type="nucleotide sequence ID" value="NZ_CP031263.1"/>
</dbReference>
<keyword evidence="3" id="KW-0378">Hydrolase</keyword>
<evidence type="ECO:0000256" key="4">
    <source>
        <dbReference type="ARBA" id="ARBA00022842"/>
    </source>
</evidence>
<evidence type="ECO:0000313" key="7">
    <source>
        <dbReference type="Proteomes" id="UP000253958"/>
    </source>
</evidence>
<evidence type="ECO:0000259" key="5">
    <source>
        <dbReference type="Pfam" id="PF13638"/>
    </source>
</evidence>
<name>A0A6N3JTE0_9ACTN</name>
<accession>A0A6N3JTE0</accession>
<organism evidence="6 7">
    <name type="scientific">Micromonospora aurantiaca</name>
    <name type="common">nom. illeg.</name>
    <dbReference type="NCBI Taxonomy" id="47850"/>
    <lineage>
        <taxon>Bacteria</taxon>
        <taxon>Bacillati</taxon>
        <taxon>Actinomycetota</taxon>
        <taxon>Actinomycetes</taxon>
        <taxon>Micromonosporales</taxon>
        <taxon>Micromonosporaceae</taxon>
        <taxon>Micromonospora</taxon>
    </lineage>
</organism>
<feature type="domain" description="PIN" evidence="5">
    <location>
        <begin position="130"/>
        <end position="281"/>
    </location>
</feature>
<proteinExistence type="predicted"/>
<dbReference type="InterPro" id="IPR002716">
    <property type="entry name" value="PIN_dom"/>
</dbReference>
<evidence type="ECO:0000256" key="1">
    <source>
        <dbReference type="ARBA" id="ARBA00022722"/>
    </source>
</evidence>
<evidence type="ECO:0000256" key="3">
    <source>
        <dbReference type="ARBA" id="ARBA00022801"/>
    </source>
</evidence>
<dbReference type="GO" id="GO:0016787">
    <property type="term" value="F:hydrolase activity"/>
    <property type="evidence" value="ECO:0007669"/>
    <property type="project" value="UniProtKB-KW"/>
</dbReference>
<reference evidence="6 7" key="1">
    <citation type="submission" date="2018-07" db="EMBL/GenBank/DDBJ databases">
        <authorList>
            <person name="Ye Y."/>
        </authorList>
    </citation>
    <scope>NUCLEOTIDE SEQUENCE [LARGE SCALE GENOMIC DNA]</scope>
    <source>
        <strain evidence="7">H14(2018)</strain>
    </source>
</reference>
<dbReference type="EMBL" id="CP031263">
    <property type="protein sequence ID" value="AXH88807.1"/>
    <property type="molecule type" value="Genomic_DNA"/>
</dbReference>
<dbReference type="GO" id="GO:0046872">
    <property type="term" value="F:metal ion binding"/>
    <property type="evidence" value="ECO:0007669"/>
    <property type="project" value="UniProtKB-KW"/>
</dbReference>
<dbReference type="AlphaFoldDB" id="A0A6N3JTE0"/>
<dbReference type="Pfam" id="PF13638">
    <property type="entry name" value="PIN_4"/>
    <property type="match status" value="1"/>
</dbReference>
<dbReference type="InterPro" id="IPR029060">
    <property type="entry name" value="PIN-like_dom_sf"/>
</dbReference>
<gene>
    <name evidence="6" type="ORF">DVH21_02055</name>
</gene>
<dbReference type="Gene3D" id="3.40.50.1010">
    <property type="entry name" value="5'-nuclease"/>
    <property type="match status" value="1"/>
</dbReference>
<dbReference type="Proteomes" id="UP000253958">
    <property type="component" value="Chromosome"/>
</dbReference>
<keyword evidence="1" id="KW-0540">Nuclease</keyword>
<keyword evidence="4" id="KW-0460">Magnesium</keyword>
<reference evidence="6 7" key="2">
    <citation type="submission" date="2018-08" db="EMBL/GenBank/DDBJ databases">
        <title>Streptomyces kandeliansis sp. nov., an endophytic bacterium isolated from mangrove plant.</title>
        <authorList>
            <person name="Wang R."/>
        </authorList>
    </citation>
    <scope>NUCLEOTIDE SEQUENCE [LARGE SCALE GENOMIC DNA]</scope>
    <source>
        <strain evidence="7">H14(2018)</strain>
    </source>
</reference>
<sequence>MPHLVRLRPGVDRQAVLTELREIRELLAAIQNDQRLLSPVHRHQGWAHALVTYQTWAHDAARKLTDQISSEDIERLVLTPRYWLLQTADTEARRLLLSIELAERVDALDDAISALDAQIQRWSTPEVFAVADTSFYIQSADTLDKVNYAQVLTAGFAPVRLLIPIIVIDELDGLKKSKDPRVRSQARRCLAIIDRLFAYATDLPMTLRPPHDMGGRVTLELVFDPPGHVRADIADDEIVDRATVIQALAGGALAGGKLKFVTFDTSQSFRARHAGLETVKLRDPE</sequence>
<dbReference type="SUPFAM" id="SSF88723">
    <property type="entry name" value="PIN domain-like"/>
    <property type="match status" value="1"/>
</dbReference>
<evidence type="ECO:0000256" key="2">
    <source>
        <dbReference type="ARBA" id="ARBA00022723"/>
    </source>
</evidence>
<evidence type="ECO:0000313" key="6">
    <source>
        <dbReference type="EMBL" id="AXH88807.1"/>
    </source>
</evidence>
<keyword evidence="2" id="KW-0479">Metal-binding</keyword>
<dbReference type="GO" id="GO:0004518">
    <property type="term" value="F:nuclease activity"/>
    <property type="evidence" value="ECO:0007669"/>
    <property type="project" value="UniProtKB-KW"/>
</dbReference>